<accession>A0A9Q3D1C7</accession>
<proteinExistence type="predicted"/>
<protein>
    <submittedName>
        <fullName evidence="1">Uncharacterized protein</fullName>
    </submittedName>
</protein>
<dbReference type="OrthoDB" id="162969at2759"/>
<reference evidence="1" key="1">
    <citation type="submission" date="2021-03" db="EMBL/GenBank/DDBJ databases">
        <title>Draft genome sequence of rust myrtle Austropuccinia psidii MF-1, a brazilian biotype.</title>
        <authorList>
            <person name="Quecine M.C."/>
            <person name="Pachon D.M.R."/>
            <person name="Bonatelli M.L."/>
            <person name="Correr F.H."/>
            <person name="Franceschini L.M."/>
            <person name="Leite T.F."/>
            <person name="Margarido G.R.A."/>
            <person name="Almeida C.A."/>
            <person name="Ferrarezi J.A."/>
            <person name="Labate C.A."/>
        </authorList>
    </citation>
    <scope>NUCLEOTIDE SEQUENCE</scope>
    <source>
        <strain evidence="1">MF-1</strain>
    </source>
</reference>
<organism evidence="1 2">
    <name type="scientific">Austropuccinia psidii MF-1</name>
    <dbReference type="NCBI Taxonomy" id="1389203"/>
    <lineage>
        <taxon>Eukaryota</taxon>
        <taxon>Fungi</taxon>
        <taxon>Dikarya</taxon>
        <taxon>Basidiomycota</taxon>
        <taxon>Pucciniomycotina</taxon>
        <taxon>Pucciniomycetes</taxon>
        <taxon>Pucciniales</taxon>
        <taxon>Sphaerophragmiaceae</taxon>
        <taxon>Austropuccinia</taxon>
    </lineage>
</organism>
<dbReference type="Proteomes" id="UP000765509">
    <property type="component" value="Unassembled WGS sequence"/>
</dbReference>
<dbReference type="AlphaFoldDB" id="A0A9Q3D1C7"/>
<evidence type="ECO:0000313" key="2">
    <source>
        <dbReference type="Proteomes" id="UP000765509"/>
    </source>
</evidence>
<evidence type="ECO:0000313" key="1">
    <source>
        <dbReference type="EMBL" id="MBW0492598.1"/>
    </source>
</evidence>
<name>A0A9Q3D1C7_9BASI</name>
<dbReference type="EMBL" id="AVOT02011663">
    <property type="protein sequence ID" value="MBW0492598.1"/>
    <property type="molecule type" value="Genomic_DNA"/>
</dbReference>
<comment type="caution">
    <text evidence="1">The sequence shown here is derived from an EMBL/GenBank/DDBJ whole genome shotgun (WGS) entry which is preliminary data.</text>
</comment>
<sequence length="163" mass="18566">MCLCHIAWNEITNCWSHTKIIGKSESIIIDPGITQAEEFLNEENQRLESLGLITLQNQMSISDLLNPERENKYEILSTAEIFDQKDSFTQEEDELHCGEASIPILCLSKVQNSFNCIMNYIPSCSSRDTDQLSENLEAFNCFLDSQAPNHCKKKSLLDHLAHN</sequence>
<keyword evidence="2" id="KW-1185">Reference proteome</keyword>
<gene>
    <name evidence="1" type="ORF">O181_032313</name>
</gene>